<name>A0A5E5C161_9BURK</name>
<protein>
    <submittedName>
        <fullName evidence="1">Uncharacterized protein</fullName>
    </submittedName>
</protein>
<gene>
    <name evidence="1" type="ORF">PBR20603_04285</name>
</gene>
<dbReference type="Proteomes" id="UP000382040">
    <property type="component" value="Unassembled WGS sequence"/>
</dbReference>
<keyword evidence="2" id="KW-1185">Reference proteome</keyword>
<dbReference type="EMBL" id="CABPST010000015">
    <property type="protein sequence ID" value="VVE90303.1"/>
    <property type="molecule type" value="Genomic_DNA"/>
</dbReference>
<evidence type="ECO:0000313" key="2">
    <source>
        <dbReference type="Proteomes" id="UP000382040"/>
    </source>
</evidence>
<proteinExistence type="predicted"/>
<reference evidence="1 2" key="1">
    <citation type="submission" date="2019-08" db="EMBL/GenBank/DDBJ databases">
        <authorList>
            <person name="Peeters C."/>
        </authorList>
    </citation>
    <scope>NUCLEOTIDE SEQUENCE [LARGE SCALE GENOMIC DNA]</scope>
    <source>
        <strain evidence="1 2">LMG 20603</strain>
    </source>
</reference>
<dbReference type="AlphaFoldDB" id="A0A5E5C161"/>
<sequence length="86" mass="9454">MTSFENLELPAIQSAHRNLSANRPYISASGIRVFVDDLEVFNDKAKALAGFPSIVLFIDGEITKKVLGHVGFLSFRRIKSESVDGT</sequence>
<accession>A0A5E5C161</accession>
<evidence type="ECO:0000313" key="1">
    <source>
        <dbReference type="EMBL" id="VVE90303.1"/>
    </source>
</evidence>
<organism evidence="1 2">
    <name type="scientific">Pandoraea bronchicola</name>
    <dbReference type="NCBI Taxonomy" id="2508287"/>
    <lineage>
        <taxon>Bacteria</taxon>
        <taxon>Pseudomonadati</taxon>
        <taxon>Pseudomonadota</taxon>
        <taxon>Betaproteobacteria</taxon>
        <taxon>Burkholderiales</taxon>
        <taxon>Burkholderiaceae</taxon>
        <taxon>Pandoraea</taxon>
    </lineage>
</organism>